<name>A0A5M6ZGJ9_9PROT</name>
<dbReference type="SUPFAM" id="SSF52540">
    <property type="entry name" value="P-loop containing nucleoside triphosphate hydrolases"/>
    <property type="match status" value="1"/>
</dbReference>
<dbReference type="RefSeq" id="WP_150023150.1">
    <property type="nucleotide sequence ID" value="NZ_VWOJ01000002.1"/>
</dbReference>
<evidence type="ECO:0000313" key="3">
    <source>
        <dbReference type="Proteomes" id="UP000325122"/>
    </source>
</evidence>
<dbReference type="InterPro" id="IPR050678">
    <property type="entry name" value="DNA_Partitioning_ATPase"/>
</dbReference>
<gene>
    <name evidence="2" type="ORF">F1654_08785</name>
</gene>
<dbReference type="PANTHER" id="PTHR13696">
    <property type="entry name" value="P-LOOP CONTAINING NUCLEOSIDE TRIPHOSPHATE HYDROLASE"/>
    <property type="match status" value="1"/>
</dbReference>
<dbReference type="EMBL" id="VWOJ01000002">
    <property type="protein sequence ID" value="KAA5803882.1"/>
    <property type="molecule type" value="Genomic_DNA"/>
</dbReference>
<organism evidence="2 3">
    <name type="scientific">Alkalicaulis satelles</name>
    <dbReference type="NCBI Taxonomy" id="2609175"/>
    <lineage>
        <taxon>Bacteria</taxon>
        <taxon>Pseudomonadati</taxon>
        <taxon>Pseudomonadota</taxon>
        <taxon>Alphaproteobacteria</taxon>
        <taxon>Maricaulales</taxon>
        <taxon>Maricaulaceae</taxon>
        <taxon>Alkalicaulis</taxon>
    </lineage>
</organism>
<proteinExistence type="predicted"/>
<protein>
    <submittedName>
        <fullName evidence="2">ParA family protein</fullName>
    </submittedName>
</protein>
<reference evidence="2 3" key="1">
    <citation type="submission" date="2019-09" db="EMBL/GenBank/DDBJ databases">
        <authorList>
            <person name="Kevbrin V."/>
            <person name="Grouzdev D.S."/>
        </authorList>
    </citation>
    <scope>NUCLEOTIDE SEQUENCE [LARGE SCALE GENOMIC DNA]</scope>
    <source>
        <strain evidence="2 3">G-192</strain>
    </source>
</reference>
<evidence type="ECO:0000313" key="2">
    <source>
        <dbReference type="EMBL" id="KAA5803882.1"/>
    </source>
</evidence>
<accession>A0A5M6ZGJ9</accession>
<dbReference type="Gene3D" id="3.40.50.300">
    <property type="entry name" value="P-loop containing nucleotide triphosphate hydrolases"/>
    <property type="match status" value="1"/>
</dbReference>
<dbReference type="InterPro" id="IPR027417">
    <property type="entry name" value="P-loop_NTPase"/>
</dbReference>
<dbReference type="PANTHER" id="PTHR13696:SF52">
    <property type="entry name" value="PARA FAMILY PROTEIN CT_582"/>
    <property type="match status" value="1"/>
</dbReference>
<comment type="caution">
    <text evidence="2">The sequence shown here is derived from an EMBL/GenBank/DDBJ whole genome shotgun (WGS) entry which is preliminary data.</text>
</comment>
<dbReference type="CDD" id="cd02042">
    <property type="entry name" value="ParAB_family"/>
    <property type="match status" value="1"/>
</dbReference>
<sequence>MKTMTFFNNKGGVGKTTLTANIAAYFALKLEKRVLVIDCDPQCNITQLILGDEKTINLYWNDGKQNNVDTIKDCVEPILDGDSNIEKPRKMERGKNNRFGVDLIPGHPQLSLLEDPISRAWTELPAGKPGAIRITRWLGSLIETLNADYDYVFIDVSPSLGSLNRSILINCDYFVSPLSADVFSVLGLRNISQWISLWKKYYTAGIEQGVRLNPEAMERFGIDDTVSITSGFVGYTMQQYIAKRKKGVKRPTKAFERIIQTIPDEVHGRLGEFTPRGLNNTRLHLGDVPNMFSLIPLAQGVSAPVFELKTRDGLVGSQYIQVSNYTDIIGQVSKNLYKNLEGQKDV</sequence>
<evidence type="ECO:0000259" key="1">
    <source>
        <dbReference type="Pfam" id="PF13614"/>
    </source>
</evidence>
<dbReference type="Pfam" id="PF13614">
    <property type="entry name" value="AAA_31"/>
    <property type="match status" value="1"/>
</dbReference>
<feature type="domain" description="AAA" evidence="1">
    <location>
        <begin position="1"/>
        <end position="201"/>
    </location>
</feature>
<dbReference type="Proteomes" id="UP000325122">
    <property type="component" value="Unassembled WGS sequence"/>
</dbReference>
<dbReference type="InterPro" id="IPR025669">
    <property type="entry name" value="AAA_dom"/>
</dbReference>
<dbReference type="AlphaFoldDB" id="A0A5M6ZGJ9"/>
<keyword evidence="3" id="KW-1185">Reference proteome</keyword>